<evidence type="ECO:0000256" key="8">
    <source>
        <dbReference type="ARBA" id="ARBA00023180"/>
    </source>
</evidence>
<dbReference type="GO" id="GO:0012505">
    <property type="term" value="C:endomembrane system"/>
    <property type="evidence" value="ECO:0007669"/>
    <property type="project" value="UniProtKB-SubCell"/>
</dbReference>
<accession>A0AAE9WBN4</accession>
<keyword evidence="13" id="KW-1185">Reference proteome</keyword>
<name>A0AAE9WBN4_9SCHI</name>
<dbReference type="PANTHER" id="PTHR12145">
    <property type="entry name" value="MANNAN ENDO-1,6-ALPHA-MANNOSIDASE DCW1"/>
    <property type="match status" value="1"/>
</dbReference>
<keyword evidence="8" id="KW-0325">Glycoprotein</keyword>
<evidence type="ECO:0000313" key="13">
    <source>
        <dbReference type="Proteomes" id="UP001212411"/>
    </source>
</evidence>
<evidence type="ECO:0000256" key="9">
    <source>
        <dbReference type="ARBA" id="ARBA00023295"/>
    </source>
</evidence>
<evidence type="ECO:0000256" key="2">
    <source>
        <dbReference type="ARBA" id="ARBA00004308"/>
    </source>
</evidence>
<evidence type="ECO:0000256" key="4">
    <source>
        <dbReference type="ARBA" id="ARBA00012350"/>
    </source>
</evidence>
<dbReference type="SUPFAM" id="SSF48208">
    <property type="entry name" value="Six-hairpin glycosidases"/>
    <property type="match status" value="1"/>
</dbReference>
<feature type="transmembrane region" description="Helical" evidence="11">
    <location>
        <begin position="423"/>
        <end position="443"/>
    </location>
</feature>
<keyword evidence="7 11" id="KW-0472">Membrane</keyword>
<dbReference type="InterPro" id="IPR008928">
    <property type="entry name" value="6-hairpin_glycosidase_sf"/>
</dbReference>
<dbReference type="RefSeq" id="XP_056036729.1">
    <property type="nucleotide sequence ID" value="XM_056180948.1"/>
</dbReference>
<keyword evidence="9 10" id="KW-0326">Glycosidase</keyword>
<comment type="catalytic activity">
    <reaction evidence="1 10">
        <text>Random hydrolysis of (1-&gt;6)-alpha-D-mannosidic linkages in unbranched (1-&gt;6)-mannans.</text>
        <dbReference type="EC" id="3.2.1.101"/>
    </reaction>
</comment>
<dbReference type="Pfam" id="PF03663">
    <property type="entry name" value="Glyco_hydro_76"/>
    <property type="match status" value="1"/>
</dbReference>
<dbReference type="Proteomes" id="UP001212411">
    <property type="component" value="Chromosome 1"/>
</dbReference>
<keyword evidence="6 10" id="KW-0378">Hydrolase</keyword>
<evidence type="ECO:0000256" key="11">
    <source>
        <dbReference type="SAM" id="Phobius"/>
    </source>
</evidence>
<evidence type="ECO:0000313" key="12">
    <source>
        <dbReference type="EMBL" id="WBW72486.1"/>
    </source>
</evidence>
<evidence type="ECO:0000256" key="7">
    <source>
        <dbReference type="ARBA" id="ARBA00023136"/>
    </source>
</evidence>
<evidence type="ECO:0000256" key="6">
    <source>
        <dbReference type="ARBA" id="ARBA00022801"/>
    </source>
</evidence>
<protein>
    <recommendedName>
        <fullName evidence="4 10">Mannan endo-1,6-alpha-mannosidase</fullName>
        <ecNumber evidence="4 10">3.2.1.101</ecNumber>
    </recommendedName>
</protein>
<gene>
    <name evidence="12" type="primary">dfg502</name>
    <name evidence="12" type="ORF">SOMG_02156</name>
</gene>
<proteinExistence type="inferred from homology"/>
<dbReference type="GO" id="GO:0009272">
    <property type="term" value="P:fungal-type cell wall biogenesis"/>
    <property type="evidence" value="ECO:0007669"/>
    <property type="project" value="TreeGrafter"/>
</dbReference>
<evidence type="ECO:0000256" key="10">
    <source>
        <dbReference type="PIRNR" id="PIRNR016302"/>
    </source>
</evidence>
<dbReference type="AlphaFoldDB" id="A0AAE9WBN4"/>
<dbReference type="GO" id="GO:0008496">
    <property type="term" value="F:mannan endo-1,6-alpha-mannosidase activity"/>
    <property type="evidence" value="ECO:0007669"/>
    <property type="project" value="UniProtKB-UniRule"/>
</dbReference>
<dbReference type="GO" id="GO:0016052">
    <property type="term" value="P:carbohydrate catabolic process"/>
    <property type="evidence" value="ECO:0007669"/>
    <property type="project" value="InterPro"/>
</dbReference>
<keyword evidence="5" id="KW-0732">Signal</keyword>
<dbReference type="PIRSF" id="PIRSF016302">
    <property type="entry name" value="Man_a_manosd"/>
    <property type="match status" value="1"/>
</dbReference>
<evidence type="ECO:0000256" key="5">
    <source>
        <dbReference type="ARBA" id="ARBA00022729"/>
    </source>
</evidence>
<dbReference type="PANTHER" id="PTHR12145:SF40">
    <property type="entry name" value="MANNAN ENDO-1,6-ALPHA-MANNOSIDASE C1198.07C-RELATED"/>
    <property type="match status" value="1"/>
</dbReference>
<organism evidence="12 13">
    <name type="scientific">Schizosaccharomyces osmophilus</name>
    <dbReference type="NCBI Taxonomy" id="2545709"/>
    <lineage>
        <taxon>Eukaryota</taxon>
        <taxon>Fungi</taxon>
        <taxon>Dikarya</taxon>
        <taxon>Ascomycota</taxon>
        <taxon>Taphrinomycotina</taxon>
        <taxon>Schizosaccharomycetes</taxon>
        <taxon>Schizosaccharomycetales</taxon>
        <taxon>Schizosaccharomycetaceae</taxon>
        <taxon>Schizosaccharomyces</taxon>
    </lineage>
</organism>
<keyword evidence="11" id="KW-1133">Transmembrane helix</keyword>
<dbReference type="EMBL" id="CP115611">
    <property type="protein sequence ID" value="WBW72486.1"/>
    <property type="molecule type" value="Genomic_DNA"/>
</dbReference>
<dbReference type="EC" id="3.2.1.101" evidence="4 10"/>
<dbReference type="Gene3D" id="1.50.10.20">
    <property type="match status" value="1"/>
</dbReference>
<keyword evidence="11" id="KW-0812">Transmembrane</keyword>
<comment type="subcellular location">
    <subcellularLocation>
        <location evidence="2">Endomembrane system</location>
    </subcellularLocation>
</comment>
<dbReference type="GeneID" id="80875637"/>
<comment type="similarity">
    <text evidence="3 10">Belongs to the glycosyl hydrolase 76 family.</text>
</comment>
<feature type="transmembrane region" description="Helical" evidence="11">
    <location>
        <begin position="6"/>
        <end position="24"/>
    </location>
</feature>
<evidence type="ECO:0000256" key="3">
    <source>
        <dbReference type="ARBA" id="ARBA00009699"/>
    </source>
</evidence>
<dbReference type="InterPro" id="IPR005198">
    <property type="entry name" value="Glyco_hydro_76"/>
</dbReference>
<dbReference type="InterPro" id="IPR014480">
    <property type="entry name" value="Mannan-1_6-alpha_mannosidase"/>
</dbReference>
<sequence length="444" mass="49704">MKCYDYIYIWVLFFLLKSVACFNLDPNDKDSVYDGIDTVTKGMLNYYQPSSHDFTAYWWMTGSCLNGMLNTYSGTKNKTHMGLVVDSLLANKGENDDFAPDNEKFNLGNDDQGIWGLTGMSAAEINIQDNQSDVSWAAIAQAVTNEMSARWDNSSCNGGIRWQIYSFNQGYSYKNTISNGALFQLASRLARYTRNDTYAELARKVWDWSVSVNFVDADSYAVYDGSKTETNCSSVTNEQWSYTTGVYLAGTAFLYNYTNGTSEWKGHMDGLLNRTLNHYFNEDKIIYEPTCETSNTCNYDQTGFKGMLARYLSYTMQLAPYTAETIMPYLHASAKAAALACSGGYDGVTCGNRWTWNNGTWDKNYGLGEQLSALEVIQSVLTPQYSPLLSLDTGARSKSDPSAGQITQVSYSVPAATKSDKGWAGFLTALFSFLFLLFSLWLFF</sequence>
<dbReference type="FunFam" id="1.50.10.20:FF:000006">
    <property type="entry name" value="Mannan endo-1,6-alpha-mannosidase"/>
    <property type="match status" value="1"/>
</dbReference>
<reference evidence="12 13" key="1">
    <citation type="journal article" date="2023" name="G3 (Bethesda)">
        <title>A high-quality reference genome for the fission yeast Schizosaccharomyces osmophilus.</title>
        <authorList>
            <person name="Jia G.S."/>
            <person name="Zhang W.C."/>
            <person name="Liang Y."/>
            <person name="Liu X.H."/>
            <person name="Rhind N."/>
            <person name="Pidoux A."/>
            <person name="Brysch-Herzberg M."/>
            <person name="Du L.L."/>
        </authorList>
    </citation>
    <scope>NUCLEOTIDE SEQUENCE [LARGE SCALE GENOMIC DNA]</scope>
    <source>
        <strain evidence="12 13">CBS 15793</strain>
    </source>
</reference>
<evidence type="ECO:0000256" key="1">
    <source>
        <dbReference type="ARBA" id="ARBA00001452"/>
    </source>
</evidence>
<dbReference type="KEGG" id="som:SOMG_02156"/>